<feature type="transmembrane region" description="Helical" evidence="6">
    <location>
        <begin position="10"/>
        <end position="28"/>
    </location>
</feature>
<reference evidence="7 8" key="1">
    <citation type="journal article" date="2016" name="Genome Biol. Evol.">
        <title>Divergent and convergent evolution of fungal pathogenicity.</title>
        <authorList>
            <person name="Shang Y."/>
            <person name="Xiao G."/>
            <person name="Zheng P."/>
            <person name="Cen K."/>
            <person name="Zhan S."/>
            <person name="Wang C."/>
        </authorList>
    </citation>
    <scope>NUCLEOTIDE SEQUENCE [LARGE SCALE GENOMIC DNA]</scope>
    <source>
        <strain evidence="7 8">ARSEF 2679</strain>
    </source>
</reference>
<gene>
    <name evidence="7" type="ORF">ISF_01389</name>
</gene>
<sequence length="541" mass="61253">MLMRRGQHRWLVLCAASIATFLLIVYYGENGTSIRRIASSSPWRTSETDTTATQLSRMQPQHAGDAELEIVVASTKQENVTWLRDYLLDWPKNIYVVDDANAALTVPQNKGREAMVVLTYIIDRYDSLPDTVLFHHAQRFQWHNDDPDYDALQLLKRFRVSHLRSEGYINLRCAWILGCPVEIRPLVDADAPPENDIPHAKHIYSRAFADLFPGVKVPEEVGVPCCSQFGVTRETIRARPREDYLRFREWLVATDLDDAISGRVFEYAWHVIFNKEAVHCPNAADCYCKQYGMCDRPDCDEEGCSGQYNLPKYSNLPQGWPMFGWDGEDRHWSGELPPNPRLRRPTKAPTQTRAFQARLSFNLNEHRVAVRREAHPDNNKMDRSQPASSNLMETHNRLVAAILTHYRTLMMLATVQAEASSSSPSSSDHPGAPNTTPEAIAVAGIAMKMEFDGLYSSVKELLTLSRRIKELWVFGALGQQDPKRAERGARVEADVKAVAAALAGMEERRMGEMAARHGGKWEPLRREDVLALQALAGKQQQ</sequence>
<dbReference type="PANTHER" id="PTHR37490">
    <property type="entry name" value="EXPRESSED PROTEIN"/>
    <property type="match status" value="1"/>
</dbReference>
<protein>
    <submittedName>
        <fullName evidence="7">Uncharacterized protein</fullName>
    </submittedName>
</protein>
<comment type="subcellular location">
    <subcellularLocation>
        <location evidence="1">Nucleus</location>
    </subcellularLocation>
</comment>
<dbReference type="GO" id="GO:0016592">
    <property type="term" value="C:mediator complex"/>
    <property type="evidence" value="ECO:0007669"/>
    <property type="project" value="InterPro"/>
</dbReference>
<evidence type="ECO:0000256" key="1">
    <source>
        <dbReference type="ARBA" id="ARBA00004123"/>
    </source>
</evidence>
<organism evidence="7 8">
    <name type="scientific">Cordyceps fumosorosea (strain ARSEF 2679)</name>
    <name type="common">Isaria fumosorosea</name>
    <dbReference type="NCBI Taxonomy" id="1081104"/>
    <lineage>
        <taxon>Eukaryota</taxon>
        <taxon>Fungi</taxon>
        <taxon>Dikarya</taxon>
        <taxon>Ascomycota</taxon>
        <taxon>Pezizomycotina</taxon>
        <taxon>Sordariomycetes</taxon>
        <taxon>Hypocreomycetidae</taxon>
        <taxon>Hypocreales</taxon>
        <taxon>Cordycipitaceae</taxon>
        <taxon>Cordyceps</taxon>
    </lineage>
</organism>
<dbReference type="PANTHER" id="PTHR37490:SF3">
    <property type="entry name" value="DUF3431 DOMAIN CONTAINING PROTEIN"/>
    <property type="match status" value="1"/>
</dbReference>
<evidence type="ECO:0000256" key="3">
    <source>
        <dbReference type="ARBA" id="ARBA00023015"/>
    </source>
</evidence>
<evidence type="ECO:0000256" key="4">
    <source>
        <dbReference type="ARBA" id="ARBA00023163"/>
    </source>
</evidence>
<dbReference type="RefSeq" id="XP_018707762.1">
    <property type="nucleotide sequence ID" value="XM_018844996.1"/>
</dbReference>
<keyword evidence="6" id="KW-0812">Transmembrane</keyword>
<evidence type="ECO:0000256" key="2">
    <source>
        <dbReference type="ARBA" id="ARBA00005942"/>
    </source>
</evidence>
<evidence type="ECO:0000256" key="6">
    <source>
        <dbReference type="SAM" id="Phobius"/>
    </source>
</evidence>
<proteinExistence type="inferred from homology"/>
<comment type="caution">
    <text evidence="7">The sequence shown here is derived from an EMBL/GenBank/DDBJ whole genome shotgun (WGS) entry which is preliminary data.</text>
</comment>
<keyword evidence="6" id="KW-1133">Transmembrane helix</keyword>
<dbReference type="GO" id="GO:0003712">
    <property type="term" value="F:transcription coregulator activity"/>
    <property type="evidence" value="ECO:0007669"/>
    <property type="project" value="InterPro"/>
</dbReference>
<keyword evidence="8" id="KW-1185">Reference proteome</keyword>
<dbReference type="AlphaFoldDB" id="A0A168D9A0"/>
<keyword evidence="3" id="KW-0805">Transcription regulation</keyword>
<keyword evidence="6" id="KW-0472">Membrane</keyword>
<dbReference type="Pfam" id="PF06179">
    <property type="entry name" value="Med22"/>
    <property type="match status" value="1"/>
</dbReference>
<dbReference type="InterPro" id="IPR009332">
    <property type="entry name" value="Med22"/>
</dbReference>
<dbReference type="GeneID" id="30017681"/>
<evidence type="ECO:0000313" key="8">
    <source>
        <dbReference type="Proteomes" id="UP000076744"/>
    </source>
</evidence>
<dbReference type="Pfam" id="PF11913">
    <property type="entry name" value="DUF3431"/>
    <property type="match status" value="1"/>
</dbReference>
<comment type="similarity">
    <text evidence="2">Belongs to the Mediator complex subunit 22 family.</text>
</comment>
<dbReference type="InterPro" id="IPR021838">
    <property type="entry name" value="DUF3431"/>
</dbReference>
<dbReference type="EMBL" id="AZHB01000002">
    <property type="protein sequence ID" value="OAA72316.1"/>
    <property type="molecule type" value="Genomic_DNA"/>
</dbReference>
<evidence type="ECO:0000256" key="5">
    <source>
        <dbReference type="ARBA" id="ARBA00023242"/>
    </source>
</evidence>
<dbReference type="GO" id="GO:0006357">
    <property type="term" value="P:regulation of transcription by RNA polymerase II"/>
    <property type="evidence" value="ECO:0007669"/>
    <property type="project" value="InterPro"/>
</dbReference>
<dbReference type="Proteomes" id="UP000076744">
    <property type="component" value="Unassembled WGS sequence"/>
</dbReference>
<name>A0A168D9A0_CORFA</name>
<keyword evidence="4" id="KW-0804">Transcription</keyword>
<dbReference type="OrthoDB" id="426718at2759"/>
<keyword evidence="5" id="KW-0539">Nucleus</keyword>
<dbReference type="STRING" id="1081104.A0A168D9A0"/>
<evidence type="ECO:0000313" key="7">
    <source>
        <dbReference type="EMBL" id="OAA72316.1"/>
    </source>
</evidence>
<accession>A0A168D9A0</accession>